<reference evidence="3" key="1">
    <citation type="submission" date="2016-10" db="EMBL/GenBank/DDBJ databases">
        <authorList>
            <person name="de Groot N.N."/>
        </authorList>
    </citation>
    <scope>NUCLEOTIDE SEQUENCE [LARGE SCALE GENOMIC DNA]</scope>
    <source>
        <strain evidence="3">10nlg</strain>
    </source>
</reference>
<organism evidence="2 3">
    <name type="scientific">Salisediminibacterium halotolerans</name>
    <dbReference type="NCBI Taxonomy" id="517425"/>
    <lineage>
        <taxon>Bacteria</taxon>
        <taxon>Bacillati</taxon>
        <taxon>Bacillota</taxon>
        <taxon>Bacilli</taxon>
        <taxon>Bacillales</taxon>
        <taxon>Bacillaceae</taxon>
        <taxon>Salisediminibacterium</taxon>
    </lineage>
</organism>
<keyword evidence="1" id="KW-0472">Membrane</keyword>
<keyword evidence="3" id="KW-1185">Reference proteome</keyword>
<accession>A0A1H9SN41</accession>
<dbReference type="Proteomes" id="UP000199318">
    <property type="component" value="Unassembled WGS sequence"/>
</dbReference>
<name>A0A1H9SN41_9BACI</name>
<dbReference type="AlphaFoldDB" id="A0A1H9SN41"/>
<sequence length="76" mass="8843">MIKSSEREQSSAIKRNSAIISVQFFLNVLFVTYALYIPFDIQTYNLYSKKGRKMATVFITMHLKSLSFGFYLFKNG</sequence>
<feature type="transmembrane region" description="Helical" evidence="1">
    <location>
        <begin position="54"/>
        <end position="73"/>
    </location>
</feature>
<dbReference type="EMBL" id="FOGV01000007">
    <property type="protein sequence ID" value="SER86298.1"/>
    <property type="molecule type" value="Genomic_DNA"/>
</dbReference>
<comment type="caution">
    <text evidence="2">The sequence shown here is derived from an EMBL/GenBank/DDBJ whole genome shotgun (WGS) entry which is preliminary data.</text>
</comment>
<feature type="transmembrane region" description="Helical" evidence="1">
    <location>
        <begin position="20"/>
        <end position="39"/>
    </location>
</feature>
<evidence type="ECO:0000256" key="1">
    <source>
        <dbReference type="SAM" id="Phobius"/>
    </source>
</evidence>
<dbReference type="STRING" id="1464123.SAMN05444126_10776"/>
<evidence type="ECO:0000313" key="3">
    <source>
        <dbReference type="Proteomes" id="UP000199318"/>
    </source>
</evidence>
<keyword evidence="1" id="KW-0812">Transmembrane</keyword>
<keyword evidence="1" id="KW-1133">Transmembrane helix</keyword>
<evidence type="ECO:0000313" key="2">
    <source>
        <dbReference type="EMBL" id="SER86298.1"/>
    </source>
</evidence>
<gene>
    <name evidence="2" type="ORF">SAMN05444126_10776</name>
</gene>
<protein>
    <submittedName>
        <fullName evidence="2">Uncharacterized protein</fullName>
    </submittedName>
</protein>
<proteinExistence type="predicted"/>